<gene>
    <name evidence="3" type="ORF">DR999_PMT00729</name>
</gene>
<proteinExistence type="predicted"/>
<dbReference type="PROSITE" id="PS50297">
    <property type="entry name" value="ANK_REP_REGION"/>
    <property type="match status" value="1"/>
</dbReference>
<reference evidence="3 4" key="1">
    <citation type="submission" date="2019-04" db="EMBL/GenBank/DDBJ databases">
        <title>Draft genome of the big-headed turtle Platysternon megacephalum.</title>
        <authorList>
            <person name="Gong S."/>
        </authorList>
    </citation>
    <scope>NUCLEOTIDE SEQUENCE [LARGE SCALE GENOMIC DNA]</scope>
    <source>
        <strain evidence="3">DO16091913</strain>
        <tissue evidence="3">Muscle</tissue>
    </source>
</reference>
<dbReference type="Gene3D" id="1.25.40.20">
    <property type="entry name" value="Ankyrin repeat-containing domain"/>
    <property type="match status" value="1"/>
</dbReference>
<sequence length="523" mass="57922">MSGFLKTERKISHRLNDEDDSPERSLLSSAVVKETLMAPKEWTPQNVFPGVLKDCQSATMTITEIDTRVKANYLEKSIPDFILSSTSEKISRETLTVQSIMGDEFEIRDLLKPLSDSESPEMINPLHGTLQCQGDALSVDENSNVLPIELLTALNSFSESVVQPVHQLVGKERELNAEEEHLRSEPSIFQIDDYTQITDNNFEPQFSVKQLEEIKALTEAAFQGTLDEQLVGNQKNQVLIISDYCNVASYDKQAGEGNSGSIENTSGIETTKATSCTLRRSTRLRENCTRKHIDEASSCYKMLEETHQRIYSNDEETGNKLSSKDFGRTQDSACKDSKEQRLELEASTYQGSTMDVNSKVEQMRKSQRLAKKITKPTSVKKFSNTAPVASIPLSKICRKNLFGETLLNKAVAEDDTDLVCKIIKVGANVNTQDYAGWTPLHEANVAGFYKTANELLKAGADVNCKGSEQVTPIQDAVKEGHYEVPVPPFSVVVACCSDQLSVELIQINTGENASCSDSSHLAH</sequence>
<keyword evidence="1" id="KW-0040">ANK repeat</keyword>
<dbReference type="Pfam" id="PF12796">
    <property type="entry name" value="Ank_2"/>
    <property type="match status" value="1"/>
</dbReference>
<dbReference type="Proteomes" id="UP000297703">
    <property type="component" value="Unassembled WGS sequence"/>
</dbReference>
<feature type="compositionally biased region" description="Basic and acidic residues" evidence="2">
    <location>
        <begin position="322"/>
        <end position="334"/>
    </location>
</feature>
<dbReference type="SMART" id="SM00248">
    <property type="entry name" value="ANK"/>
    <property type="match status" value="2"/>
</dbReference>
<dbReference type="InterPro" id="IPR042334">
    <property type="entry name" value="ANKRD31"/>
</dbReference>
<feature type="repeat" description="ANK" evidence="1">
    <location>
        <begin position="402"/>
        <end position="434"/>
    </location>
</feature>
<accession>A0A4D9EYW0</accession>
<feature type="repeat" description="ANK" evidence="1">
    <location>
        <begin position="435"/>
        <end position="467"/>
    </location>
</feature>
<name>A0A4D9EYW0_9SAUR</name>
<dbReference type="AlphaFoldDB" id="A0A4D9EYW0"/>
<dbReference type="SUPFAM" id="SSF48403">
    <property type="entry name" value="Ankyrin repeat"/>
    <property type="match status" value="1"/>
</dbReference>
<dbReference type="EMBL" id="QXTE01000003">
    <property type="protein sequence ID" value="TFK15839.1"/>
    <property type="molecule type" value="Genomic_DNA"/>
</dbReference>
<dbReference type="STRING" id="55544.A0A4D9EYW0"/>
<dbReference type="InterPro" id="IPR002110">
    <property type="entry name" value="Ankyrin_rpt"/>
</dbReference>
<evidence type="ECO:0000256" key="1">
    <source>
        <dbReference type="PROSITE-ProRule" id="PRU00023"/>
    </source>
</evidence>
<protein>
    <submittedName>
        <fullName evidence="3">Relaxin-3-like</fullName>
    </submittedName>
</protein>
<dbReference type="PANTHER" id="PTHR24176">
    <property type="entry name" value="ANKYRIN REPEAT DOMAIN-CONTAINING PROTEIN 31-RELATED"/>
    <property type="match status" value="1"/>
</dbReference>
<dbReference type="PROSITE" id="PS50088">
    <property type="entry name" value="ANK_REPEAT"/>
    <property type="match status" value="2"/>
</dbReference>
<organism evidence="3 4">
    <name type="scientific">Platysternon megacephalum</name>
    <name type="common">big-headed turtle</name>
    <dbReference type="NCBI Taxonomy" id="55544"/>
    <lineage>
        <taxon>Eukaryota</taxon>
        <taxon>Metazoa</taxon>
        <taxon>Chordata</taxon>
        <taxon>Craniata</taxon>
        <taxon>Vertebrata</taxon>
        <taxon>Euteleostomi</taxon>
        <taxon>Archelosauria</taxon>
        <taxon>Testudinata</taxon>
        <taxon>Testudines</taxon>
        <taxon>Cryptodira</taxon>
        <taxon>Durocryptodira</taxon>
        <taxon>Testudinoidea</taxon>
        <taxon>Platysternidae</taxon>
        <taxon>Platysternon</taxon>
    </lineage>
</organism>
<comment type="caution">
    <text evidence="3">The sequence shown here is derived from an EMBL/GenBank/DDBJ whole genome shotgun (WGS) entry which is preliminary data.</text>
</comment>
<keyword evidence="4" id="KW-1185">Reference proteome</keyword>
<dbReference type="OrthoDB" id="366390at2759"/>
<evidence type="ECO:0000313" key="4">
    <source>
        <dbReference type="Proteomes" id="UP000297703"/>
    </source>
</evidence>
<evidence type="ECO:0000256" key="2">
    <source>
        <dbReference type="SAM" id="MobiDB-lite"/>
    </source>
</evidence>
<feature type="region of interest" description="Disordered" evidence="2">
    <location>
        <begin position="314"/>
        <end position="334"/>
    </location>
</feature>
<evidence type="ECO:0000313" key="3">
    <source>
        <dbReference type="EMBL" id="TFK15839.1"/>
    </source>
</evidence>
<dbReference type="InterPro" id="IPR036770">
    <property type="entry name" value="Ankyrin_rpt-contain_sf"/>
</dbReference>
<dbReference type="PANTHER" id="PTHR24176:SF14">
    <property type="entry name" value="ANKYRIN REPEAT DOMAIN-CONTAINING PROTEIN 31"/>
    <property type="match status" value="1"/>
</dbReference>
<reference evidence="3 4" key="2">
    <citation type="submission" date="2019-04" db="EMBL/GenBank/DDBJ databases">
        <title>The genome sequence of big-headed turtle.</title>
        <authorList>
            <person name="Gong S."/>
        </authorList>
    </citation>
    <scope>NUCLEOTIDE SEQUENCE [LARGE SCALE GENOMIC DNA]</scope>
    <source>
        <strain evidence="3">DO16091913</strain>
        <tissue evidence="3">Muscle</tissue>
    </source>
</reference>